<proteinExistence type="predicted"/>
<sequence>MSDASVWARRAIAAVERRCGGRPVDRSLRITLNFHPDRAAGDGRARSNVLEGLHDDGVYRSQFETGTSSGGLTAQPGGDRWLWERALFEGAYDDAPAVERPKYGALDHRRRPLGGAPRFGSAHVRLREHMLDRATFCFPDSAFSPTRFATAQHFDLLPLADAHDAALELDPVDERYDGSSHLRV</sequence>
<dbReference type="RefSeq" id="WP_249736081.1">
    <property type="nucleotide sequence ID" value="NZ_JAKNCJ010000001.1"/>
</dbReference>
<dbReference type="Pfam" id="PF12294">
    <property type="entry name" value="DUF3626"/>
    <property type="match status" value="1"/>
</dbReference>
<accession>A0ABT0QWS3</accession>
<evidence type="ECO:0000313" key="1">
    <source>
        <dbReference type="EMBL" id="MCL6421929.1"/>
    </source>
</evidence>
<dbReference type="Proteomes" id="UP001203761">
    <property type="component" value="Unassembled WGS sequence"/>
</dbReference>
<reference evidence="1" key="1">
    <citation type="submission" date="2022-02" db="EMBL/GenBank/DDBJ databases">
        <authorList>
            <person name="Lee M."/>
            <person name="Kim S.-J."/>
            <person name="Jung M.-Y."/>
        </authorList>
    </citation>
    <scope>NUCLEOTIDE SEQUENCE</scope>
    <source>
        <strain evidence="1">JHP9</strain>
    </source>
</reference>
<evidence type="ECO:0000313" key="2">
    <source>
        <dbReference type="Proteomes" id="UP001203761"/>
    </source>
</evidence>
<name>A0ABT0QWS3_9MICO</name>
<gene>
    <name evidence="1" type="ORF">Bequi_00765</name>
</gene>
<protein>
    <submittedName>
        <fullName evidence="1">DUF3626 domain-containing protein</fullName>
    </submittedName>
</protein>
<dbReference type="EMBL" id="JAKNCJ010000001">
    <property type="protein sequence ID" value="MCL6421929.1"/>
    <property type="molecule type" value="Genomic_DNA"/>
</dbReference>
<keyword evidence="2" id="KW-1185">Reference proteome</keyword>
<organism evidence="1 2">
    <name type="scientific">Brachybacterium equifaecis</name>
    <dbReference type="NCBI Taxonomy" id="2910770"/>
    <lineage>
        <taxon>Bacteria</taxon>
        <taxon>Bacillati</taxon>
        <taxon>Actinomycetota</taxon>
        <taxon>Actinomycetes</taxon>
        <taxon>Micrococcales</taxon>
        <taxon>Dermabacteraceae</taxon>
        <taxon>Brachybacterium</taxon>
    </lineage>
</organism>
<comment type="caution">
    <text evidence="1">The sequence shown here is derived from an EMBL/GenBank/DDBJ whole genome shotgun (WGS) entry which is preliminary data.</text>
</comment>
<dbReference type="InterPro" id="IPR022074">
    <property type="entry name" value="DUF3626"/>
</dbReference>